<dbReference type="EMBL" id="LNZH02000138">
    <property type="protein sequence ID" value="OCB90247.1"/>
    <property type="molecule type" value="Genomic_DNA"/>
</dbReference>
<gene>
    <name evidence="1" type="ORF">A7U60_g2536</name>
</gene>
<name>A0A9Q5I2Z5_SANBA</name>
<dbReference type="InterPro" id="IPR010036">
    <property type="entry name" value="MDP_1_eu_arc"/>
</dbReference>
<dbReference type="GO" id="GO:0003993">
    <property type="term" value="F:acid phosphatase activity"/>
    <property type="evidence" value="ECO:0007669"/>
    <property type="project" value="TreeGrafter"/>
</dbReference>
<comment type="caution">
    <text evidence="1">The sequence shown here is derived from an EMBL/GenBank/DDBJ whole genome shotgun (WGS) entry which is preliminary data.</text>
</comment>
<evidence type="ECO:0000313" key="2">
    <source>
        <dbReference type="Proteomes" id="UP000757232"/>
    </source>
</evidence>
<dbReference type="PANTHER" id="PTHR17901:SF14">
    <property type="entry name" value="MAGNESIUM-DEPENDENT PHOSPHATASE 1"/>
    <property type="match status" value="1"/>
</dbReference>
<dbReference type="Gene3D" id="3.40.50.1000">
    <property type="entry name" value="HAD superfamily/HAD-like"/>
    <property type="match status" value="2"/>
</dbReference>
<sequence>MANTYPQLVAFDLDYTLWDLWIDTHVRYGGKEVKAREALNLLLVPPSKAEPGEAPKPAIEYFDELEIYPGSKVSHFRELHKRTKIPYSQMLFFDDERRNKEVEKLGVTFILAPHGLDEKLFETGLNEWRRRHPVLEFEEPTGTED</sequence>
<dbReference type="InterPro" id="IPR036412">
    <property type="entry name" value="HAD-like_sf"/>
</dbReference>
<accession>A0A9Q5I2Z5</accession>
<dbReference type="OrthoDB" id="2865258at2759"/>
<reference evidence="1" key="1">
    <citation type="submission" date="2016-06" db="EMBL/GenBank/DDBJ databases">
        <title>Draft Genome sequence of the fungus Inonotus baumii.</title>
        <authorList>
            <person name="Zhu H."/>
            <person name="Lin W."/>
        </authorList>
    </citation>
    <scope>NUCLEOTIDE SEQUENCE</scope>
    <source>
        <strain evidence="1">821</strain>
    </source>
</reference>
<keyword evidence="2" id="KW-1185">Reference proteome</keyword>
<protein>
    <submittedName>
        <fullName evidence="1">Magnesium-dependent phosphatase-1</fullName>
    </submittedName>
</protein>
<dbReference type="Proteomes" id="UP000757232">
    <property type="component" value="Unassembled WGS sequence"/>
</dbReference>
<evidence type="ECO:0000313" key="1">
    <source>
        <dbReference type="EMBL" id="OCB90247.1"/>
    </source>
</evidence>
<organism evidence="1 2">
    <name type="scientific">Sanghuangporus baumii</name>
    <name type="common">Phellinus baumii</name>
    <dbReference type="NCBI Taxonomy" id="108892"/>
    <lineage>
        <taxon>Eukaryota</taxon>
        <taxon>Fungi</taxon>
        <taxon>Dikarya</taxon>
        <taxon>Basidiomycota</taxon>
        <taxon>Agaricomycotina</taxon>
        <taxon>Agaricomycetes</taxon>
        <taxon>Hymenochaetales</taxon>
        <taxon>Hymenochaetaceae</taxon>
        <taxon>Sanghuangporus</taxon>
    </lineage>
</organism>
<proteinExistence type="predicted"/>
<dbReference type="InterPro" id="IPR023214">
    <property type="entry name" value="HAD_sf"/>
</dbReference>
<dbReference type="Pfam" id="PF12689">
    <property type="entry name" value="Acid_PPase"/>
    <property type="match status" value="2"/>
</dbReference>
<dbReference type="PANTHER" id="PTHR17901">
    <property type="entry name" value="MAGNESIUM-DEPENDENT PHOSPHATASE 1 MDP1"/>
    <property type="match status" value="1"/>
</dbReference>
<dbReference type="SUPFAM" id="SSF56784">
    <property type="entry name" value="HAD-like"/>
    <property type="match status" value="1"/>
</dbReference>
<dbReference type="AlphaFoldDB" id="A0A9Q5I2Z5"/>